<evidence type="ECO:0008006" key="3">
    <source>
        <dbReference type="Google" id="ProtNLM"/>
    </source>
</evidence>
<reference evidence="1" key="1">
    <citation type="submission" date="2020-01" db="EMBL/GenBank/DDBJ databases">
        <authorList>
            <person name="Mishra B."/>
        </authorList>
    </citation>
    <scope>NUCLEOTIDE SEQUENCE [LARGE SCALE GENOMIC DNA]</scope>
</reference>
<dbReference type="OrthoDB" id="1938246at2759"/>
<sequence>MVNLQKSSIIFGMRIPHRQKMHFQNILGIRNVGGGGKYLGLPEQFGRSKTEAFQGVVNGVRKTVEGWYNQYLSTAAKEVLIKSMAQAKPVYSMNCFLYPKKTCEQIDSILSEFWWGTNDSGRRKISWIAWKRLAVSKNEGGLGFKDLHGFNLALLAKQAWRMPQSMQDLRYQHVTSFFFFNMSLLRLHDPQQWPALTGHMASLLRFTIDKIGWDISFEVHILRQTTFICGHRSTRLAEARIGE</sequence>
<dbReference type="PANTHER" id="PTHR33116">
    <property type="entry name" value="REVERSE TRANSCRIPTASE ZINC-BINDING DOMAIN-CONTAINING PROTEIN-RELATED-RELATED"/>
    <property type="match status" value="1"/>
</dbReference>
<dbReference type="PANTHER" id="PTHR33116:SF86">
    <property type="entry name" value="REVERSE TRANSCRIPTASE DOMAIN-CONTAINING PROTEIN"/>
    <property type="match status" value="1"/>
</dbReference>
<keyword evidence="2" id="KW-1185">Reference proteome</keyword>
<evidence type="ECO:0000313" key="2">
    <source>
        <dbReference type="Proteomes" id="UP000467841"/>
    </source>
</evidence>
<gene>
    <name evidence="1" type="ORF">MERR_LOCUS12882</name>
</gene>
<name>A0A6D2ID08_9BRAS</name>
<organism evidence="1 2">
    <name type="scientific">Microthlaspi erraticum</name>
    <dbReference type="NCBI Taxonomy" id="1685480"/>
    <lineage>
        <taxon>Eukaryota</taxon>
        <taxon>Viridiplantae</taxon>
        <taxon>Streptophyta</taxon>
        <taxon>Embryophyta</taxon>
        <taxon>Tracheophyta</taxon>
        <taxon>Spermatophyta</taxon>
        <taxon>Magnoliopsida</taxon>
        <taxon>eudicotyledons</taxon>
        <taxon>Gunneridae</taxon>
        <taxon>Pentapetalae</taxon>
        <taxon>rosids</taxon>
        <taxon>malvids</taxon>
        <taxon>Brassicales</taxon>
        <taxon>Brassicaceae</taxon>
        <taxon>Coluteocarpeae</taxon>
        <taxon>Microthlaspi</taxon>
    </lineage>
</organism>
<comment type="caution">
    <text evidence="1">The sequence shown here is derived from an EMBL/GenBank/DDBJ whole genome shotgun (WGS) entry which is preliminary data.</text>
</comment>
<protein>
    <recommendedName>
        <fullName evidence="3">Reverse transcriptase zinc-binding domain-containing protein</fullName>
    </recommendedName>
</protein>
<dbReference type="Proteomes" id="UP000467841">
    <property type="component" value="Unassembled WGS sequence"/>
</dbReference>
<proteinExistence type="predicted"/>
<dbReference type="EMBL" id="CACVBM020001021">
    <property type="protein sequence ID" value="CAA7025647.1"/>
    <property type="molecule type" value="Genomic_DNA"/>
</dbReference>
<accession>A0A6D2ID08</accession>
<dbReference type="AlphaFoldDB" id="A0A6D2ID08"/>
<evidence type="ECO:0000313" key="1">
    <source>
        <dbReference type="EMBL" id="CAA7025647.1"/>
    </source>
</evidence>